<dbReference type="PROSITE" id="PS50068">
    <property type="entry name" value="LDLRA_2"/>
    <property type="match status" value="1"/>
</dbReference>
<proteinExistence type="predicted"/>
<feature type="compositionally biased region" description="Polar residues" evidence="3">
    <location>
        <begin position="485"/>
        <end position="558"/>
    </location>
</feature>
<dbReference type="SUPFAM" id="SSF49854">
    <property type="entry name" value="Spermadhesin, CUB domain"/>
    <property type="match status" value="1"/>
</dbReference>
<evidence type="ECO:0000256" key="4">
    <source>
        <dbReference type="SAM" id="Phobius"/>
    </source>
</evidence>
<comment type="caution">
    <text evidence="2">Lacks conserved residue(s) required for the propagation of feature annotation.</text>
</comment>
<keyword evidence="4" id="KW-0812">Transmembrane</keyword>
<feature type="disulfide bond" evidence="2">
    <location>
        <begin position="211"/>
        <end position="226"/>
    </location>
</feature>
<name>A0AAD9JPP0_RIDPI</name>
<dbReference type="Proteomes" id="UP001209878">
    <property type="component" value="Unassembled WGS sequence"/>
</dbReference>
<keyword evidence="4" id="KW-0472">Membrane</keyword>
<organism evidence="5 6">
    <name type="scientific">Ridgeia piscesae</name>
    <name type="common">Tubeworm</name>
    <dbReference type="NCBI Taxonomy" id="27915"/>
    <lineage>
        <taxon>Eukaryota</taxon>
        <taxon>Metazoa</taxon>
        <taxon>Spiralia</taxon>
        <taxon>Lophotrochozoa</taxon>
        <taxon>Annelida</taxon>
        <taxon>Polychaeta</taxon>
        <taxon>Sedentaria</taxon>
        <taxon>Canalipalpata</taxon>
        <taxon>Sabellida</taxon>
        <taxon>Siboglinidae</taxon>
        <taxon>Ridgeia</taxon>
    </lineage>
</organism>
<keyword evidence="6" id="KW-1185">Reference proteome</keyword>
<dbReference type="Gene3D" id="2.40.128.620">
    <property type="match status" value="1"/>
</dbReference>
<feature type="non-terminal residue" evidence="5">
    <location>
        <position position="1"/>
    </location>
</feature>
<feature type="compositionally biased region" description="Polar residues" evidence="3">
    <location>
        <begin position="423"/>
        <end position="476"/>
    </location>
</feature>
<dbReference type="InterPro" id="IPR036055">
    <property type="entry name" value="LDL_receptor-like_sf"/>
</dbReference>
<dbReference type="CDD" id="cd00112">
    <property type="entry name" value="LDLa"/>
    <property type="match status" value="1"/>
</dbReference>
<dbReference type="AlphaFoldDB" id="A0AAD9JPP0"/>
<gene>
    <name evidence="5" type="ORF">NP493_1946g00007</name>
</gene>
<protein>
    <recommendedName>
        <fullName evidence="7">CUB domain-containing protein</fullName>
    </recommendedName>
</protein>
<evidence type="ECO:0000313" key="6">
    <source>
        <dbReference type="Proteomes" id="UP001209878"/>
    </source>
</evidence>
<evidence type="ECO:0000256" key="1">
    <source>
        <dbReference type="ARBA" id="ARBA00023157"/>
    </source>
</evidence>
<comment type="caution">
    <text evidence="5">The sequence shown here is derived from an EMBL/GenBank/DDBJ whole genome shotgun (WGS) entry which is preliminary data.</text>
</comment>
<evidence type="ECO:0008006" key="7">
    <source>
        <dbReference type="Google" id="ProtNLM"/>
    </source>
</evidence>
<sequence>VYYVQNGKNSSVILYAHNPRPISQSYEHLTVVFTAESDTSLHKRHLGFHAHYEFVKAAFWPDVPRVVHQKYFHLETGGTFQSPWCLPGQSVDCLWVIGAPSELNMRGVMVNFQEQHMRYWSLEIKDGVTSDGQALYTSDSLPKNTSSDASSISGIYIRLKYECHSLSSFNATFAYFNYPNYNGHTSSPQCRSGMHYRCPGSIQSICAEKLCDGTWDCPQGTDERSCPHSTTSKPISEGVSHWSTMVPIILICVIVVIVGSIAITWYMQCRRRHHLRALPRPPRRVGRHLQTISHQLGRTRWSGGDQDGLERRDAPPGYHEAVLYSPRTETVNLGLTDNHASPQVLTDNHASPQVLTNNLATSQVLTTNDASPQVLIDNHASPQVLTDNLATSPKQTNNDASPQVLTDNHANQQMLTDNDAGPQLQTDSHASPQVLTDNHASPQLQTDNHASPQVLTDNHASPQLQTDNHASPQVLTDNHAEPTTADRQSCQPTTADRQPCQPTTADRQPCQPTSADRQPCQPTTADRQSCQPTTADRQPCQPTTADRQPCQPTSADKQ</sequence>
<evidence type="ECO:0000313" key="5">
    <source>
        <dbReference type="EMBL" id="KAK2156621.1"/>
    </source>
</evidence>
<keyword evidence="1 2" id="KW-1015">Disulfide bond</keyword>
<feature type="region of interest" description="Disordered" evidence="3">
    <location>
        <begin position="414"/>
        <end position="558"/>
    </location>
</feature>
<dbReference type="InterPro" id="IPR002172">
    <property type="entry name" value="LDrepeatLR_classA_rpt"/>
</dbReference>
<keyword evidence="4" id="KW-1133">Transmembrane helix</keyword>
<feature type="region of interest" description="Disordered" evidence="3">
    <location>
        <begin position="291"/>
        <end position="317"/>
    </location>
</feature>
<reference evidence="5" key="1">
    <citation type="journal article" date="2023" name="Mol. Biol. Evol.">
        <title>Third-Generation Sequencing Reveals the Adaptive Role of the Epigenome in Three Deep-Sea Polychaetes.</title>
        <authorList>
            <person name="Perez M."/>
            <person name="Aroh O."/>
            <person name="Sun Y."/>
            <person name="Lan Y."/>
            <person name="Juniper S.K."/>
            <person name="Young C.R."/>
            <person name="Angers B."/>
            <person name="Qian P.Y."/>
        </authorList>
    </citation>
    <scope>NUCLEOTIDE SEQUENCE</scope>
    <source>
        <strain evidence="5">R07B-5</strain>
    </source>
</reference>
<dbReference type="InterPro" id="IPR035914">
    <property type="entry name" value="Sperma_CUB_dom_sf"/>
</dbReference>
<dbReference type="EMBL" id="JAODUO010001952">
    <property type="protein sequence ID" value="KAK2156621.1"/>
    <property type="molecule type" value="Genomic_DNA"/>
</dbReference>
<feature type="transmembrane region" description="Helical" evidence="4">
    <location>
        <begin position="242"/>
        <end position="266"/>
    </location>
</feature>
<evidence type="ECO:0000256" key="3">
    <source>
        <dbReference type="SAM" id="MobiDB-lite"/>
    </source>
</evidence>
<evidence type="ECO:0000256" key="2">
    <source>
        <dbReference type="PROSITE-ProRule" id="PRU00124"/>
    </source>
</evidence>
<accession>A0AAD9JPP0</accession>
<dbReference type="SUPFAM" id="SSF57424">
    <property type="entry name" value="LDL receptor-like module"/>
    <property type="match status" value="1"/>
</dbReference>